<proteinExistence type="predicted"/>
<gene>
    <name evidence="2" type="ORF">SAMN04488077_11952</name>
</gene>
<evidence type="ECO:0000313" key="3">
    <source>
        <dbReference type="Proteomes" id="UP000182160"/>
    </source>
</evidence>
<name>A0A1H8H971_9RHOB</name>
<evidence type="ECO:0000256" key="1">
    <source>
        <dbReference type="SAM" id="Phobius"/>
    </source>
</evidence>
<sequence length="73" mass="7429">MIIGLILIGTVLGSTEGASALLLGYSIWIGLLIYAAIGAASVFALAVCVALRPDPRESAEPAKPYALTDPQGS</sequence>
<dbReference type="EMBL" id="FOBO01000019">
    <property type="protein sequence ID" value="SEN52762.1"/>
    <property type="molecule type" value="Genomic_DNA"/>
</dbReference>
<protein>
    <submittedName>
        <fullName evidence="2">Uncharacterized protein</fullName>
    </submittedName>
</protein>
<reference evidence="2 3" key="1">
    <citation type="submission" date="2016-10" db="EMBL/GenBank/DDBJ databases">
        <authorList>
            <person name="de Groot N.N."/>
        </authorList>
    </citation>
    <scope>NUCLEOTIDE SEQUENCE [LARGE SCALE GENOMIC DNA]</scope>
    <source>
        <strain evidence="2 3">DSM 11457</strain>
    </source>
</reference>
<keyword evidence="1" id="KW-1133">Transmembrane helix</keyword>
<keyword evidence="1" id="KW-0472">Membrane</keyword>
<keyword evidence="1" id="KW-0812">Transmembrane</keyword>
<dbReference type="AlphaFoldDB" id="A0A1H8H971"/>
<accession>A0A1H8H971</accession>
<dbReference type="RefSeq" id="WP_074787912.1">
    <property type="nucleotide sequence ID" value="NZ_FOBO01000019.1"/>
</dbReference>
<organism evidence="2 3">
    <name type="scientific">Roseovarius tolerans</name>
    <dbReference type="NCBI Taxonomy" id="74031"/>
    <lineage>
        <taxon>Bacteria</taxon>
        <taxon>Pseudomonadati</taxon>
        <taxon>Pseudomonadota</taxon>
        <taxon>Alphaproteobacteria</taxon>
        <taxon>Rhodobacterales</taxon>
        <taxon>Roseobacteraceae</taxon>
        <taxon>Roseovarius</taxon>
    </lineage>
</organism>
<dbReference type="Proteomes" id="UP000182160">
    <property type="component" value="Unassembled WGS sequence"/>
</dbReference>
<feature type="transmembrane region" description="Helical" evidence="1">
    <location>
        <begin position="27"/>
        <end position="51"/>
    </location>
</feature>
<evidence type="ECO:0000313" key="2">
    <source>
        <dbReference type="EMBL" id="SEN52762.1"/>
    </source>
</evidence>